<dbReference type="Proteomes" id="UP000515743">
    <property type="component" value="Chromosome"/>
</dbReference>
<organism evidence="6 7">
    <name type="scientific">Corynebacterium incognita</name>
    <dbReference type="NCBI Taxonomy" id="2754725"/>
    <lineage>
        <taxon>Bacteria</taxon>
        <taxon>Bacillati</taxon>
        <taxon>Actinomycetota</taxon>
        <taxon>Actinomycetes</taxon>
        <taxon>Mycobacteriales</taxon>
        <taxon>Corynebacteriaceae</taxon>
        <taxon>Corynebacterium</taxon>
    </lineage>
</organism>
<dbReference type="GO" id="GO:0005829">
    <property type="term" value="C:cytosol"/>
    <property type="evidence" value="ECO:0007669"/>
    <property type="project" value="TreeGrafter"/>
</dbReference>
<dbReference type="PANTHER" id="PTHR46797:SF23">
    <property type="entry name" value="HTH-TYPE TRANSCRIPTIONAL REGULATOR SUTR"/>
    <property type="match status" value="1"/>
</dbReference>
<dbReference type="CDD" id="cd00093">
    <property type="entry name" value="HTH_XRE"/>
    <property type="match status" value="1"/>
</dbReference>
<evidence type="ECO:0000256" key="1">
    <source>
        <dbReference type="ARBA" id="ARBA00007227"/>
    </source>
</evidence>
<dbReference type="EMBL" id="CP059404">
    <property type="protein sequence ID" value="QNE89035.1"/>
    <property type="molecule type" value="Genomic_DNA"/>
</dbReference>
<dbReference type="Pfam" id="PF09856">
    <property type="entry name" value="ScfRs"/>
    <property type="match status" value="1"/>
</dbReference>
<comment type="similarity">
    <text evidence="1">Belongs to the short-chain fatty acyl-CoA assimilation regulator (ScfR) family.</text>
</comment>
<evidence type="ECO:0000256" key="3">
    <source>
        <dbReference type="ARBA" id="ARBA00023125"/>
    </source>
</evidence>
<keyword evidence="3" id="KW-0238">DNA-binding</keyword>
<evidence type="ECO:0000313" key="7">
    <source>
        <dbReference type="Proteomes" id="UP000515743"/>
    </source>
</evidence>
<protein>
    <submittedName>
        <fullName evidence="6">DUF2083 domain-containing protein</fullName>
    </submittedName>
</protein>
<dbReference type="InterPro" id="IPR050807">
    <property type="entry name" value="TransReg_Diox_bact_type"/>
</dbReference>
<keyword evidence="2" id="KW-0805">Transcription regulation</keyword>
<name>A0A7G7CN69_9CORY</name>
<reference evidence="6 7" key="1">
    <citation type="submission" date="2020-07" db="EMBL/GenBank/DDBJ databases">
        <title>Complete genome and description of Corynebacterium incognita strain Marseille-Q3630 sp. nov.</title>
        <authorList>
            <person name="Boxberger M."/>
        </authorList>
    </citation>
    <scope>NUCLEOTIDE SEQUENCE [LARGE SCALE GENOMIC DNA]</scope>
    <source>
        <strain evidence="6 7">Marseille-Q3630</strain>
    </source>
</reference>
<dbReference type="InterPro" id="IPR010982">
    <property type="entry name" value="Lambda_DNA-bd_dom_sf"/>
</dbReference>
<dbReference type="GO" id="GO:0003677">
    <property type="term" value="F:DNA binding"/>
    <property type="evidence" value="ECO:0007669"/>
    <property type="project" value="UniProtKB-KW"/>
</dbReference>
<dbReference type="RefSeq" id="WP_185175421.1">
    <property type="nucleotide sequence ID" value="NZ_CP059404.1"/>
</dbReference>
<keyword evidence="7" id="KW-1185">Reference proteome</keyword>
<dbReference type="PIRSF" id="PIRSF019251">
    <property type="entry name" value="Rv0465c"/>
    <property type="match status" value="1"/>
</dbReference>
<dbReference type="Pfam" id="PF01381">
    <property type="entry name" value="HTH_3"/>
    <property type="match status" value="1"/>
</dbReference>
<dbReference type="SUPFAM" id="SSF47413">
    <property type="entry name" value="lambda repressor-like DNA-binding domains"/>
    <property type="match status" value="1"/>
</dbReference>
<gene>
    <name evidence="6" type="ORF">H0194_08090</name>
</gene>
<dbReference type="PROSITE" id="PS50943">
    <property type="entry name" value="HTH_CROC1"/>
    <property type="match status" value="1"/>
</dbReference>
<proteinExistence type="inferred from homology"/>
<dbReference type="PANTHER" id="PTHR46797">
    <property type="entry name" value="HTH-TYPE TRANSCRIPTIONAL REGULATOR"/>
    <property type="match status" value="1"/>
</dbReference>
<dbReference type="AlphaFoldDB" id="A0A7G7CN69"/>
<dbReference type="GO" id="GO:0003700">
    <property type="term" value="F:DNA-binding transcription factor activity"/>
    <property type="evidence" value="ECO:0007669"/>
    <property type="project" value="TreeGrafter"/>
</dbReference>
<dbReference type="InterPro" id="IPR001387">
    <property type="entry name" value="Cro/C1-type_HTH"/>
</dbReference>
<dbReference type="InterPro" id="IPR010359">
    <property type="entry name" value="IrrE_HExxH"/>
</dbReference>
<evidence type="ECO:0000256" key="4">
    <source>
        <dbReference type="ARBA" id="ARBA00023163"/>
    </source>
</evidence>
<dbReference type="InterPro" id="IPR026281">
    <property type="entry name" value="HTH_RamB"/>
</dbReference>
<dbReference type="KEGG" id="cik:H0194_08090"/>
<keyword evidence="4" id="KW-0804">Transcription</keyword>
<evidence type="ECO:0000259" key="5">
    <source>
        <dbReference type="PROSITE" id="PS50943"/>
    </source>
</evidence>
<dbReference type="Gene3D" id="1.10.260.40">
    <property type="entry name" value="lambda repressor-like DNA-binding domains"/>
    <property type="match status" value="1"/>
</dbReference>
<evidence type="ECO:0000313" key="6">
    <source>
        <dbReference type="EMBL" id="QNE89035.1"/>
    </source>
</evidence>
<feature type="domain" description="HTH cro/C1-type" evidence="5">
    <location>
        <begin position="10"/>
        <end position="64"/>
    </location>
</feature>
<dbReference type="Pfam" id="PF06114">
    <property type="entry name" value="Peptidase_M78"/>
    <property type="match status" value="1"/>
</dbReference>
<accession>A0A7G7CN69</accession>
<evidence type="ECO:0000256" key="2">
    <source>
        <dbReference type="ARBA" id="ARBA00023015"/>
    </source>
</evidence>
<dbReference type="SMART" id="SM00530">
    <property type="entry name" value="HTH_XRE"/>
    <property type="match status" value="1"/>
</dbReference>
<sequence>MRKHYAGAKIHALRRAHRLTQVEMAKKLGLSVSYLNQIENDQRPLTVTVLLTLANNFDTDPSYFSDAPDARLLSELRATLPALDDAALMDLADRFPDAASDLAALSHRVEAAPPPQDHQLVRDFFYDGRAYIDQLDTRAEAFAASLGDQLTRLTRLSAIFDRDFGINVRSSRHREGPRSHFDPATRDLSLRSGLAESQLVFDLAMNYCTRAYSELLEELSAPLPTPGAQAMARKDLAKYFAAAVVMPYEPFLETVENLRYDMDAVAIEFGTGFEAAAHRLTSLQRPQARAVPFFFARTDRAGNISKRQAGAGFHFSRDVGTCPLWVVHRAFETPNRITRQVATMPDGRTHLWIARMVQGNVHPFGQPRKEFAVSIGCDIEHADAVVYADGLNLSPDAATPIGPGCALCPRTDCTQRAFPMAAALQGSTRDRRAPRGGEPPR</sequence>
<dbReference type="InterPro" id="IPR018653">
    <property type="entry name" value="ScfR_C"/>
</dbReference>